<evidence type="ECO:0000256" key="3">
    <source>
        <dbReference type="PIRSR" id="PIRSR607837-1"/>
    </source>
</evidence>
<evidence type="ECO:0000313" key="4">
    <source>
        <dbReference type="EMBL" id="QDI92547.1"/>
    </source>
</evidence>
<sequence length="143" mass="16383">MDSSGFIYAAKMINILAEEIPENKWDVQLIEDLGSLRKLFNHTIRVRDIYRDGIRTGIVEFSGDLPSSNGNLIEQLERSMNELAFAFAQATNQRIKMGEEYLSIVELLNTAVQHEGIHQGQYFVALKQAKIKLPKQWILDWGM</sequence>
<feature type="binding site" evidence="3">
    <location>
        <position position="114"/>
    </location>
    <ligand>
        <name>a divalent metal cation</name>
        <dbReference type="ChEBI" id="CHEBI:60240"/>
    </ligand>
</feature>
<dbReference type="SUPFAM" id="SSF109854">
    <property type="entry name" value="DinB/YfiT-like putative metalloenzymes"/>
    <property type="match status" value="1"/>
</dbReference>
<dbReference type="InterPro" id="IPR034660">
    <property type="entry name" value="DinB/YfiT-like"/>
</dbReference>
<dbReference type="Proteomes" id="UP000319756">
    <property type="component" value="Chromosome"/>
</dbReference>
<evidence type="ECO:0000256" key="1">
    <source>
        <dbReference type="ARBA" id="ARBA00008635"/>
    </source>
</evidence>
<feature type="binding site" evidence="3">
    <location>
        <position position="42"/>
    </location>
    <ligand>
        <name>a divalent metal cation</name>
        <dbReference type="ChEBI" id="CHEBI:60240"/>
    </ligand>
</feature>
<dbReference type="Gene3D" id="1.20.120.450">
    <property type="entry name" value="dinb family like domain"/>
    <property type="match status" value="1"/>
</dbReference>
<protein>
    <submittedName>
        <fullName evidence="4">DinB family protein</fullName>
    </submittedName>
</protein>
<organism evidence="4 5">
    <name type="scientific">Salicibibacter halophilus</name>
    <dbReference type="NCBI Taxonomy" id="2502791"/>
    <lineage>
        <taxon>Bacteria</taxon>
        <taxon>Bacillati</taxon>
        <taxon>Bacillota</taxon>
        <taxon>Bacilli</taxon>
        <taxon>Bacillales</taxon>
        <taxon>Bacillaceae</taxon>
        <taxon>Salicibibacter</taxon>
    </lineage>
</organism>
<feature type="binding site" evidence="3">
    <location>
        <position position="118"/>
    </location>
    <ligand>
        <name>a divalent metal cation</name>
        <dbReference type="ChEBI" id="CHEBI:60240"/>
    </ligand>
</feature>
<reference evidence="5" key="1">
    <citation type="submission" date="2019-01" db="EMBL/GenBank/DDBJ databases">
        <title>Genomic analysis of Salicibibacter sp. NKC3-5.</title>
        <authorList>
            <person name="Oh Y.J."/>
        </authorList>
    </citation>
    <scope>NUCLEOTIDE SEQUENCE [LARGE SCALE GENOMIC DNA]</scope>
    <source>
        <strain evidence="5">NKC3-5</strain>
    </source>
</reference>
<keyword evidence="5" id="KW-1185">Reference proteome</keyword>
<dbReference type="AlphaFoldDB" id="A0A514LL13"/>
<evidence type="ECO:0000256" key="2">
    <source>
        <dbReference type="ARBA" id="ARBA00022723"/>
    </source>
</evidence>
<comment type="similarity">
    <text evidence="1">Belongs to the DinB family.</text>
</comment>
<name>A0A514LL13_9BACI</name>
<gene>
    <name evidence="4" type="ORF">EPH95_16300</name>
</gene>
<keyword evidence="2 3" id="KW-0479">Metal-binding</keyword>
<dbReference type="Pfam" id="PF05163">
    <property type="entry name" value="DinB"/>
    <property type="match status" value="1"/>
</dbReference>
<accession>A0A514LL13</accession>
<evidence type="ECO:0000313" key="5">
    <source>
        <dbReference type="Proteomes" id="UP000319756"/>
    </source>
</evidence>
<dbReference type="GO" id="GO:0046872">
    <property type="term" value="F:metal ion binding"/>
    <property type="evidence" value="ECO:0007669"/>
    <property type="project" value="UniProtKB-KW"/>
</dbReference>
<proteinExistence type="inferred from homology"/>
<dbReference type="InterPro" id="IPR007837">
    <property type="entry name" value="DinB"/>
</dbReference>
<dbReference type="KEGG" id="sale:EPH95_16300"/>
<dbReference type="EMBL" id="CP035485">
    <property type="protein sequence ID" value="QDI92547.1"/>
    <property type="molecule type" value="Genomic_DNA"/>
</dbReference>
<dbReference type="OrthoDB" id="2863248at2"/>